<organism evidence="2 3">
    <name type="scientific">Culex pipiens pipiens</name>
    <name type="common">Northern house mosquito</name>
    <dbReference type="NCBI Taxonomy" id="38569"/>
    <lineage>
        <taxon>Eukaryota</taxon>
        <taxon>Metazoa</taxon>
        <taxon>Ecdysozoa</taxon>
        <taxon>Arthropoda</taxon>
        <taxon>Hexapoda</taxon>
        <taxon>Insecta</taxon>
        <taxon>Pterygota</taxon>
        <taxon>Neoptera</taxon>
        <taxon>Endopterygota</taxon>
        <taxon>Diptera</taxon>
        <taxon>Nematocera</taxon>
        <taxon>Culicoidea</taxon>
        <taxon>Culicidae</taxon>
        <taxon>Culicinae</taxon>
        <taxon>Culicini</taxon>
        <taxon>Culex</taxon>
        <taxon>Culex</taxon>
    </lineage>
</organism>
<dbReference type="PANTHER" id="PTHR11012:SF19">
    <property type="entry name" value="CHK KINASE-LIKE DOMAIN-CONTAINING PROTEIN"/>
    <property type="match status" value="1"/>
</dbReference>
<evidence type="ECO:0000259" key="1">
    <source>
        <dbReference type="SMART" id="SM00587"/>
    </source>
</evidence>
<gene>
    <name evidence="2" type="ORF">pipiens_012467</name>
</gene>
<dbReference type="EMBL" id="JBEHCU010007945">
    <property type="protein sequence ID" value="KAL1390269.1"/>
    <property type="molecule type" value="Genomic_DNA"/>
</dbReference>
<comment type="caution">
    <text evidence="2">The sequence shown here is derived from an EMBL/GenBank/DDBJ whole genome shotgun (WGS) entry which is preliminary data.</text>
</comment>
<dbReference type="Pfam" id="PF02958">
    <property type="entry name" value="EcKL"/>
    <property type="match status" value="1"/>
</dbReference>
<dbReference type="InterPro" id="IPR011009">
    <property type="entry name" value="Kinase-like_dom_sf"/>
</dbReference>
<dbReference type="AlphaFoldDB" id="A0ABD1D3H4"/>
<feature type="domain" description="CHK kinase-like" evidence="1">
    <location>
        <begin position="136"/>
        <end position="328"/>
    </location>
</feature>
<dbReference type="PANTHER" id="PTHR11012">
    <property type="entry name" value="PROTEIN KINASE-LIKE DOMAIN-CONTAINING"/>
    <property type="match status" value="1"/>
</dbReference>
<dbReference type="InterPro" id="IPR015897">
    <property type="entry name" value="CHK_kinase-like"/>
</dbReference>
<reference evidence="2 3" key="1">
    <citation type="submission" date="2024-05" db="EMBL/GenBank/DDBJ databases">
        <title>Culex pipiens pipiens assembly and annotation.</title>
        <authorList>
            <person name="Alout H."/>
            <person name="Durand T."/>
        </authorList>
    </citation>
    <scope>NUCLEOTIDE SEQUENCE [LARGE SCALE GENOMIC DNA]</scope>
    <source>
        <strain evidence="2">HA-2024</strain>
        <tissue evidence="2">Whole body</tissue>
    </source>
</reference>
<dbReference type="SMART" id="SM00587">
    <property type="entry name" value="CHK"/>
    <property type="match status" value="1"/>
</dbReference>
<evidence type="ECO:0000313" key="2">
    <source>
        <dbReference type="EMBL" id="KAL1390269.1"/>
    </source>
</evidence>
<dbReference type="Gene3D" id="3.90.1200.10">
    <property type="match status" value="1"/>
</dbReference>
<protein>
    <recommendedName>
        <fullName evidence="1">CHK kinase-like domain-containing protein</fullName>
    </recommendedName>
</protein>
<keyword evidence="3" id="KW-1185">Reference proteome</keyword>
<sequence length="414" mass="47893">MHPAIEQTELDRKYPFLTREYLEDALGEEAQNCTVDNFTVWRALAKGENFASDILRIQVNLRCENGDERTKTFIMKVALVTEGMSDMLEEYDVFFREIVFYSKILPEIKEISKELEYNGKLAPDCYKISAKHPQHFIFEDLSLNGFVAADRRLGLSFTQLQLVLEKVAKFHAISAHLYDKDPELMKYHHYRNINEDVQHFYGLFRNSMLNCAEMALKWPTTAKRIAMKLFKLEQSVIAKGCQVYTLNKADFNVLNHGDLWVNNVMYRYNSEGVPIEAMLVDFAISYFGSPAIDLSFLLFTSSADDVTEEQFDLLLQSYHNGLLGTLNKLGYSKKLPTLLDIQEDMLRKGFIGVMYATFLLPLRVIEDTASADLGNLLGSNEEAVQFRGSLYQNPRYQRRMEYLLNYFDRKGYLD</sequence>
<dbReference type="Proteomes" id="UP001562425">
    <property type="component" value="Unassembled WGS sequence"/>
</dbReference>
<dbReference type="SUPFAM" id="SSF56112">
    <property type="entry name" value="Protein kinase-like (PK-like)"/>
    <property type="match status" value="1"/>
</dbReference>
<accession>A0ABD1D3H4</accession>
<dbReference type="InterPro" id="IPR004119">
    <property type="entry name" value="EcKL"/>
</dbReference>
<name>A0ABD1D3H4_CULPP</name>
<proteinExistence type="predicted"/>
<evidence type="ECO:0000313" key="3">
    <source>
        <dbReference type="Proteomes" id="UP001562425"/>
    </source>
</evidence>